<accession>A0ABP9NXQ2</accession>
<dbReference type="GO" id="GO:0016787">
    <property type="term" value="F:hydrolase activity"/>
    <property type="evidence" value="ECO:0007669"/>
    <property type="project" value="UniProtKB-KW"/>
</dbReference>
<dbReference type="InterPro" id="IPR051532">
    <property type="entry name" value="Ester_Hydrolysis_Enzymes"/>
</dbReference>
<keyword evidence="1" id="KW-0812">Transmembrane</keyword>
<dbReference type="Gene3D" id="3.40.50.1110">
    <property type="entry name" value="SGNH hydrolase"/>
    <property type="match status" value="1"/>
</dbReference>
<dbReference type="InterPro" id="IPR013830">
    <property type="entry name" value="SGNH_hydro"/>
</dbReference>
<organism evidence="3 4">
    <name type="scientific">Prosthecobacter algae</name>
    <dbReference type="NCBI Taxonomy" id="1144682"/>
    <lineage>
        <taxon>Bacteria</taxon>
        <taxon>Pseudomonadati</taxon>
        <taxon>Verrucomicrobiota</taxon>
        <taxon>Verrucomicrobiia</taxon>
        <taxon>Verrucomicrobiales</taxon>
        <taxon>Verrucomicrobiaceae</taxon>
        <taxon>Prosthecobacter</taxon>
    </lineage>
</organism>
<evidence type="ECO:0000259" key="2">
    <source>
        <dbReference type="Pfam" id="PF13472"/>
    </source>
</evidence>
<keyword evidence="4" id="KW-1185">Reference proteome</keyword>
<protein>
    <submittedName>
        <fullName evidence="3">SGNH/GDSL hydrolase family protein</fullName>
    </submittedName>
</protein>
<sequence>MNNQEELTSVFELWCYLSTLMILRSLFVSLALAASLVRAENLLPANARVAVIGDSITEQKLYSKYIEAYLLACTGRQDITVFQFGWSGERAGGFAARLKNDLSVFNPTVATTCYGMNDGSYVAYTDAIGAEYEKNMRLVLDGLKEVGVKNIAVGSPGAVDTKFFTRFEPAIYNDNLAHLRDIAKKLAGEYGQSFANVHDTMTAAMAKAKPVLGENYDVCGADGFHPGPNGHLLMAEAFLKGLKLDGNIGTITINVGGESTASTGHKITASKAGSVTLESTTWPFCFDADPKTSWSTRSILPFTAFNQDLNRYTLVVKGLTKDKAKVTWGAASKEFTKAQLEAGINLAAEFPATPFDADFADLLGAIGSKQSFETTMIKNLITHFRSLGKEAEGDPEFSAALDVLKKKSMAKQQQYDANVRKRLKAVTHTITVE</sequence>
<comment type="caution">
    <text evidence="3">The sequence shown here is derived from an EMBL/GenBank/DDBJ whole genome shotgun (WGS) entry which is preliminary data.</text>
</comment>
<dbReference type="Pfam" id="PF13472">
    <property type="entry name" value="Lipase_GDSL_2"/>
    <property type="match status" value="1"/>
</dbReference>
<keyword evidence="1" id="KW-0472">Membrane</keyword>
<name>A0ABP9NXQ2_9BACT</name>
<dbReference type="CDD" id="cd01834">
    <property type="entry name" value="SGNH_hydrolase_like_2"/>
    <property type="match status" value="1"/>
</dbReference>
<feature type="domain" description="SGNH hydrolase-type esterase" evidence="2">
    <location>
        <begin position="51"/>
        <end position="231"/>
    </location>
</feature>
<dbReference type="Proteomes" id="UP001499852">
    <property type="component" value="Unassembled WGS sequence"/>
</dbReference>
<evidence type="ECO:0000313" key="3">
    <source>
        <dbReference type="EMBL" id="GAA5136485.1"/>
    </source>
</evidence>
<dbReference type="PANTHER" id="PTHR30383">
    <property type="entry name" value="THIOESTERASE 1/PROTEASE 1/LYSOPHOSPHOLIPASE L1"/>
    <property type="match status" value="1"/>
</dbReference>
<keyword evidence="1" id="KW-1133">Transmembrane helix</keyword>
<dbReference type="SUPFAM" id="SSF52266">
    <property type="entry name" value="SGNH hydrolase"/>
    <property type="match status" value="1"/>
</dbReference>
<gene>
    <name evidence="3" type="ORF">GCM10023213_11570</name>
</gene>
<keyword evidence="3" id="KW-0378">Hydrolase</keyword>
<proteinExistence type="predicted"/>
<reference evidence="4" key="1">
    <citation type="journal article" date="2019" name="Int. J. Syst. Evol. Microbiol.">
        <title>The Global Catalogue of Microorganisms (GCM) 10K type strain sequencing project: providing services to taxonomists for standard genome sequencing and annotation.</title>
        <authorList>
            <consortium name="The Broad Institute Genomics Platform"/>
            <consortium name="The Broad Institute Genome Sequencing Center for Infectious Disease"/>
            <person name="Wu L."/>
            <person name="Ma J."/>
        </authorList>
    </citation>
    <scope>NUCLEOTIDE SEQUENCE [LARGE SCALE GENOMIC DNA]</scope>
    <source>
        <strain evidence="4">JCM 18053</strain>
    </source>
</reference>
<dbReference type="InterPro" id="IPR036514">
    <property type="entry name" value="SGNH_hydro_sf"/>
</dbReference>
<dbReference type="PANTHER" id="PTHR30383:SF5">
    <property type="entry name" value="SGNH HYDROLASE-TYPE ESTERASE DOMAIN-CONTAINING PROTEIN"/>
    <property type="match status" value="1"/>
</dbReference>
<evidence type="ECO:0000313" key="4">
    <source>
        <dbReference type="Proteomes" id="UP001499852"/>
    </source>
</evidence>
<evidence type="ECO:0000256" key="1">
    <source>
        <dbReference type="SAM" id="Phobius"/>
    </source>
</evidence>
<dbReference type="EMBL" id="BAABIA010000002">
    <property type="protein sequence ID" value="GAA5136485.1"/>
    <property type="molecule type" value="Genomic_DNA"/>
</dbReference>
<feature type="transmembrane region" description="Helical" evidence="1">
    <location>
        <begin position="16"/>
        <end position="37"/>
    </location>
</feature>